<dbReference type="WBParaSite" id="PS1159_v2.g18504.t1">
    <property type="protein sequence ID" value="PS1159_v2.g18504.t1"/>
    <property type="gene ID" value="PS1159_v2.g18504"/>
</dbReference>
<sequence length="502" mass="58443">MLPAIEKLVKNLKPKYDDDVIDRLNYAYTSAFFVLLILVIGTKQYVGEPLQCWMSPEFKGSWEKYIENYCFVENTYYVSFDDDRLPQENQREDHELLYYQWVPVLLIVQLLLFLTPKTFWGAVSWKTGLSVKALIGNLSHADRQKKILTSKKNDEHSDARTIARQMREVIKFNSRREDKFFFIFPTGSRNNYFTFVYLFYKFLNVLNTGFQLWMMNKFLNTNYWFWGAGVLEDLLMGRDWKSSGTFPRVTYCDFMRRDDTSGRPMNFTVQCVLMINMFNEKLYIILWFWLAILTALNIVNLFYWLFITLVKPINNYYIQAQLNFAEENYKEDEIPSFIKFWISMDGLTALRLISANCGDLTSSDIVASMFHQYKDEKLKHPEQFEKKKKNNNDKPRKSFSYLPPPKKGGNILENVSYSNNNSGPQKVHPAPPSSAQQIPHAPIEESESTKVKNVGSSAPKGYPPASSGSKFYPGLPDDDDFTINPFPQAPPLMKKDDVISID</sequence>
<name>A0AC35FKX7_9BILA</name>
<evidence type="ECO:0000313" key="2">
    <source>
        <dbReference type="WBParaSite" id="PS1159_v2.g18504.t1"/>
    </source>
</evidence>
<organism evidence="1 2">
    <name type="scientific">Panagrolaimus sp. PS1159</name>
    <dbReference type="NCBI Taxonomy" id="55785"/>
    <lineage>
        <taxon>Eukaryota</taxon>
        <taxon>Metazoa</taxon>
        <taxon>Ecdysozoa</taxon>
        <taxon>Nematoda</taxon>
        <taxon>Chromadorea</taxon>
        <taxon>Rhabditida</taxon>
        <taxon>Tylenchina</taxon>
        <taxon>Panagrolaimomorpha</taxon>
        <taxon>Panagrolaimoidea</taxon>
        <taxon>Panagrolaimidae</taxon>
        <taxon>Panagrolaimus</taxon>
    </lineage>
</organism>
<reference evidence="2" key="1">
    <citation type="submission" date="2022-11" db="UniProtKB">
        <authorList>
            <consortium name="WormBaseParasite"/>
        </authorList>
    </citation>
    <scope>IDENTIFICATION</scope>
</reference>
<protein>
    <submittedName>
        <fullName evidence="2">Innexin</fullName>
    </submittedName>
</protein>
<evidence type="ECO:0000313" key="1">
    <source>
        <dbReference type="Proteomes" id="UP000887580"/>
    </source>
</evidence>
<accession>A0AC35FKX7</accession>
<dbReference type="Proteomes" id="UP000887580">
    <property type="component" value="Unplaced"/>
</dbReference>
<proteinExistence type="predicted"/>